<dbReference type="AlphaFoldDB" id="A0A5M3M7X0"/>
<name>A0A5M3M7X0_CONPW</name>
<evidence type="ECO:0000259" key="8">
    <source>
        <dbReference type="Pfam" id="PF07731"/>
    </source>
</evidence>
<comment type="caution">
    <text evidence="10">The sequence shown here is derived from an EMBL/GenBank/DDBJ whole genome shotgun (WGS) entry which is preliminary data.</text>
</comment>
<evidence type="ECO:0000256" key="2">
    <source>
        <dbReference type="ARBA" id="ARBA00022723"/>
    </source>
</evidence>
<dbReference type="EMBL" id="JH711589">
    <property type="protein sequence ID" value="EIW75328.1"/>
    <property type="molecule type" value="Genomic_DNA"/>
</dbReference>
<dbReference type="InterPro" id="IPR033138">
    <property type="entry name" value="Cu_oxidase_CS"/>
</dbReference>
<keyword evidence="2" id="KW-0479">Metal-binding</keyword>
<evidence type="ECO:0000256" key="6">
    <source>
        <dbReference type="ARBA" id="ARBA00023180"/>
    </source>
</evidence>
<keyword evidence="4" id="KW-0186">Copper</keyword>
<dbReference type="InterPro" id="IPR011707">
    <property type="entry name" value="Cu-oxidase-like_N"/>
</dbReference>
<evidence type="ECO:0000313" key="10">
    <source>
        <dbReference type="EMBL" id="EIW75328.1"/>
    </source>
</evidence>
<dbReference type="Pfam" id="PF07732">
    <property type="entry name" value="Cu-oxidase_3"/>
    <property type="match status" value="1"/>
</dbReference>
<accession>A0A5M3M7X0</accession>
<dbReference type="SUPFAM" id="SSF49503">
    <property type="entry name" value="Cupredoxins"/>
    <property type="match status" value="3"/>
</dbReference>
<gene>
    <name evidence="10" type="primary">Cplcc5</name>
    <name evidence="10" type="ORF">CONPUDRAFT_112599</name>
</gene>
<feature type="domain" description="Plastocyanin-like" evidence="8">
    <location>
        <begin position="328"/>
        <end position="452"/>
    </location>
</feature>
<dbReference type="KEGG" id="cput:CONPUDRAFT_112599"/>
<evidence type="ECO:0000256" key="1">
    <source>
        <dbReference type="ARBA" id="ARBA00010609"/>
    </source>
</evidence>
<dbReference type="SMR" id="A0A5M3M7X0"/>
<dbReference type="OrthoDB" id="2121828at2759"/>
<evidence type="ECO:0000259" key="7">
    <source>
        <dbReference type="Pfam" id="PF00394"/>
    </source>
</evidence>
<dbReference type="Gene3D" id="2.60.40.420">
    <property type="entry name" value="Cupredoxins - blue copper proteins"/>
    <property type="match status" value="3"/>
</dbReference>
<evidence type="ECO:0000259" key="9">
    <source>
        <dbReference type="Pfam" id="PF07732"/>
    </source>
</evidence>
<dbReference type="Proteomes" id="UP000053558">
    <property type="component" value="Unassembled WGS sequence"/>
</dbReference>
<feature type="domain" description="Plastocyanin-like" evidence="7">
    <location>
        <begin position="113"/>
        <end position="257"/>
    </location>
</feature>
<dbReference type="GeneID" id="19198955"/>
<dbReference type="PANTHER" id="PTHR11709:SF511">
    <property type="entry name" value="LACCASE"/>
    <property type="match status" value="1"/>
</dbReference>
<dbReference type="Pfam" id="PF07731">
    <property type="entry name" value="Cu-oxidase_2"/>
    <property type="match status" value="1"/>
</dbReference>
<dbReference type="InterPro" id="IPR045087">
    <property type="entry name" value="Cu-oxidase_fam"/>
</dbReference>
<dbReference type="InterPro" id="IPR001117">
    <property type="entry name" value="Cu-oxidase_2nd"/>
</dbReference>
<evidence type="ECO:0000256" key="5">
    <source>
        <dbReference type="ARBA" id="ARBA00023157"/>
    </source>
</evidence>
<keyword evidence="5" id="KW-1015">Disulfide bond</keyword>
<dbReference type="PANTHER" id="PTHR11709">
    <property type="entry name" value="MULTI-COPPER OXIDASE"/>
    <property type="match status" value="1"/>
</dbReference>
<dbReference type="FunFam" id="2.60.40.420:FF:000045">
    <property type="entry name" value="Laccase 2"/>
    <property type="match status" value="1"/>
</dbReference>
<dbReference type="GO" id="GO:0016491">
    <property type="term" value="F:oxidoreductase activity"/>
    <property type="evidence" value="ECO:0007669"/>
    <property type="project" value="UniProtKB-KW"/>
</dbReference>
<evidence type="ECO:0000313" key="11">
    <source>
        <dbReference type="Proteomes" id="UP000053558"/>
    </source>
</evidence>
<dbReference type="RefSeq" id="XP_007774726.1">
    <property type="nucleotide sequence ID" value="XM_007776536.1"/>
</dbReference>
<dbReference type="Pfam" id="PF00394">
    <property type="entry name" value="Cu-oxidase"/>
    <property type="match status" value="1"/>
</dbReference>
<feature type="domain" description="Plastocyanin-like" evidence="9">
    <location>
        <begin position="2"/>
        <end position="101"/>
    </location>
</feature>
<dbReference type="GO" id="GO:0005507">
    <property type="term" value="F:copper ion binding"/>
    <property type="evidence" value="ECO:0007669"/>
    <property type="project" value="InterPro"/>
</dbReference>
<keyword evidence="6" id="KW-0325">Glycoprotein</keyword>
<sequence length="484" mass="53505">MTPGPLIKAVKGQNFNIAVKNELDDPSMALATSIHWHGIFQRHSSWYDGTPSVTQCPVTPNDTFTYNFDVDGQAGSYWYHSHYLTQLCDGLRGPLVIYDPDDPHGHLYDVDDETTVITLADWYHNPSPVLAAINGAVEPNSTLINGKGRYPGGPATPLSVIEVEQGKRYRFRIFGMQCDPYYNFTIAGHKMTVIETDGIITEPVEVDSISVFAAQRYSVIVEADQPADNYWIRARSSLPNQTFRDGVNSAVLRYKGAPDEEPAVEYDVVNNTLVVGTPTYAPLIDSMIHPLLNPGAPGIHEIGKADVNINFDLDLIDSRYTMNNVSWVNPSAPILLQILNGKMHPSQIMPPGTVYELPPNKVIELSIPANARAAGGPHPMHLHGHTFDVIRGPGEREPNFKNPQRRDVVSIGTPGDNVTIRFVTDNAGPWFFHCHIDWHLNHGFAVVMAESPPAIAAHKQDVPNSWYDLCPAFKEFEIATNGAI</sequence>
<evidence type="ECO:0000256" key="4">
    <source>
        <dbReference type="ARBA" id="ARBA00023008"/>
    </source>
</evidence>
<dbReference type="InterPro" id="IPR008972">
    <property type="entry name" value="Cupredoxin"/>
</dbReference>
<organism evidence="10 11">
    <name type="scientific">Coniophora puteana (strain RWD-64-598)</name>
    <name type="common">Brown rot fungus</name>
    <dbReference type="NCBI Taxonomy" id="741705"/>
    <lineage>
        <taxon>Eukaryota</taxon>
        <taxon>Fungi</taxon>
        <taxon>Dikarya</taxon>
        <taxon>Basidiomycota</taxon>
        <taxon>Agaricomycotina</taxon>
        <taxon>Agaricomycetes</taxon>
        <taxon>Agaricomycetidae</taxon>
        <taxon>Boletales</taxon>
        <taxon>Coniophorineae</taxon>
        <taxon>Coniophoraceae</taxon>
        <taxon>Coniophora</taxon>
    </lineage>
</organism>
<dbReference type="PROSITE" id="PS00079">
    <property type="entry name" value="MULTICOPPER_OXIDASE1"/>
    <property type="match status" value="1"/>
</dbReference>
<evidence type="ECO:0000256" key="3">
    <source>
        <dbReference type="ARBA" id="ARBA00023002"/>
    </source>
</evidence>
<dbReference type="InterPro" id="IPR011706">
    <property type="entry name" value="Cu-oxidase_C"/>
</dbReference>
<dbReference type="CDD" id="cd13903">
    <property type="entry name" value="CuRO_3_Tv-LCC_like"/>
    <property type="match status" value="1"/>
</dbReference>
<keyword evidence="11" id="KW-1185">Reference proteome</keyword>
<proteinExistence type="inferred from homology"/>
<dbReference type="OMA" id="VDWYHVA"/>
<keyword evidence="3" id="KW-0560">Oxidoreductase</keyword>
<protein>
    <submittedName>
        <fullName evidence="10">Laccase</fullName>
    </submittedName>
</protein>
<reference evidence="11" key="1">
    <citation type="journal article" date="2012" name="Science">
        <title>The Paleozoic origin of enzymatic lignin decomposition reconstructed from 31 fungal genomes.</title>
        <authorList>
            <person name="Floudas D."/>
            <person name="Binder M."/>
            <person name="Riley R."/>
            <person name="Barry K."/>
            <person name="Blanchette R.A."/>
            <person name="Henrissat B."/>
            <person name="Martinez A.T."/>
            <person name="Otillar R."/>
            <person name="Spatafora J.W."/>
            <person name="Yadav J.S."/>
            <person name="Aerts A."/>
            <person name="Benoit I."/>
            <person name="Boyd A."/>
            <person name="Carlson A."/>
            <person name="Copeland A."/>
            <person name="Coutinho P.M."/>
            <person name="de Vries R.P."/>
            <person name="Ferreira P."/>
            <person name="Findley K."/>
            <person name="Foster B."/>
            <person name="Gaskell J."/>
            <person name="Glotzer D."/>
            <person name="Gorecki P."/>
            <person name="Heitman J."/>
            <person name="Hesse C."/>
            <person name="Hori C."/>
            <person name="Igarashi K."/>
            <person name="Jurgens J.A."/>
            <person name="Kallen N."/>
            <person name="Kersten P."/>
            <person name="Kohler A."/>
            <person name="Kuees U."/>
            <person name="Kumar T.K.A."/>
            <person name="Kuo A."/>
            <person name="LaButti K."/>
            <person name="Larrondo L.F."/>
            <person name="Lindquist E."/>
            <person name="Ling A."/>
            <person name="Lombard V."/>
            <person name="Lucas S."/>
            <person name="Lundell T."/>
            <person name="Martin R."/>
            <person name="McLaughlin D.J."/>
            <person name="Morgenstern I."/>
            <person name="Morin E."/>
            <person name="Murat C."/>
            <person name="Nagy L.G."/>
            <person name="Nolan M."/>
            <person name="Ohm R.A."/>
            <person name="Patyshakuliyeva A."/>
            <person name="Rokas A."/>
            <person name="Ruiz-Duenas F.J."/>
            <person name="Sabat G."/>
            <person name="Salamov A."/>
            <person name="Samejima M."/>
            <person name="Schmutz J."/>
            <person name="Slot J.C."/>
            <person name="St John F."/>
            <person name="Stenlid J."/>
            <person name="Sun H."/>
            <person name="Sun S."/>
            <person name="Syed K."/>
            <person name="Tsang A."/>
            <person name="Wiebenga A."/>
            <person name="Young D."/>
            <person name="Pisabarro A."/>
            <person name="Eastwood D.C."/>
            <person name="Martin F."/>
            <person name="Cullen D."/>
            <person name="Grigoriev I.V."/>
            <person name="Hibbett D.S."/>
        </authorList>
    </citation>
    <scope>NUCLEOTIDE SEQUENCE [LARGE SCALE GENOMIC DNA]</scope>
    <source>
        <strain evidence="11">RWD-64-598 SS2</strain>
    </source>
</reference>
<comment type="similarity">
    <text evidence="1">Belongs to the multicopper oxidase family.</text>
</comment>